<dbReference type="GO" id="GO:0046872">
    <property type="term" value="F:metal ion binding"/>
    <property type="evidence" value="ECO:0007669"/>
    <property type="project" value="UniProtKB-KW"/>
</dbReference>
<evidence type="ECO:0000259" key="4">
    <source>
        <dbReference type="PROSITE" id="PS51184"/>
    </source>
</evidence>
<dbReference type="GO" id="GO:0051864">
    <property type="term" value="F:histone H3K36 demethylase activity"/>
    <property type="evidence" value="ECO:0007669"/>
    <property type="project" value="TreeGrafter"/>
</dbReference>
<name>A0A395LRD1_9SPHN</name>
<dbReference type="RefSeq" id="WP_115491420.1">
    <property type="nucleotide sequence ID" value="NZ_JACHWW010000001.1"/>
</dbReference>
<dbReference type="InterPro" id="IPR039994">
    <property type="entry name" value="NO66-like"/>
</dbReference>
<dbReference type="SUPFAM" id="SSF51197">
    <property type="entry name" value="Clavaminate synthase-like"/>
    <property type="match status" value="1"/>
</dbReference>
<evidence type="ECO:0000256" key="1">
    <source>
        <dbReference type="ARBA" id="ARBA00001954"/>
    </source>
</evidence>
<dbReference type="PANTHER" id="PTHR13096">
    <property type="entry name" value="MINA53 MYC INDUCED NUCLEAR ANTIGEN"/>
    <property type="match status" value="1"/>
</dbReference>
<dbReference type="OrthoDB" id="9764016at2"/>
<comment type="caution">
    <text evidence="5">The sequence shown here is derived from an EMBL/GenBank/DDBJ whole genome shotgun (WGS) entry which is preliminary data.</text>
</comment>
<dbReference type="GO" id="GO:0032453">
    <property type="term" value="F:histone H3K4 demethylase activity"/>
    <property type="evidence" value="ECO:0007669"/>
    <property type="project" value="TreeGrafter"/>
</dbReference>
<dbReference type="AlphaFoldDB" id="A0A395LRD1"/>
<keyword evidence="6" id="KW-1185">Reference proteome</keyword>
<reference evidence="5 6" key="1">
    <citation type="submission" date="2018-07" db="EMBL/GenBank/DDBJ databases">
        <title>Erythrobacter nanhaiensis sp. nov., a novel member of the genus Erythrobacter isolated from the South China Sea.</title>
        <authorList>
            <person name="Chen X."/>
            <person name="Liu J."/>
        </authorList>
    </citation>
    <scope>NUCLEOTIDE SEQUENCE [LARGE SCALE GENOMIC DNA]</scope>
    <source>
        <strain evidence="5 6">S-5</strain>
    </source>
</reference>
<dbReference type="Gene3D" id="2.60.120.650">
    <property type="entry name" value="Cupin"/>
    <property type="match status" value="1"/>
</dbReference>
<dbReference type="InterPro" id="IPR003347">
    <property type="entry name" value="JmjC_dom"/>
</dbReference>
<feature type="domain" description="JmjC" evidence="4">
    <location>
        <begin position="76"/>
        <end position="243"/>
    </location>
</feature>
<proteinExistence type="predicted"/>
<organism evidence="5 6">
    <name type="scientific">Alteriqipengyuania lutimaris</name>
    <dbReference type="NCBI Taxonomy" id="1538146"/>
    <lineage>
        <taxon>Bacteria</taxon>
        <taxon>Pseudomonadati</taxon>
        <taxon>Pseudomonadota</taxon>
        <taxon>Alphaproteobacteria</taxon>
        <taxon>Sphingomonadales</taxon>
        <taxon>Erythrobacteraceae</taxon>
        <taxon>Alteriqipengyuania</taxon>
    </lineage>
</organism>
<evidence type="ECO:0000313" key="6">
    <source>
        <dbReference type="Proteomes" id="UP000254101"/>
    </source>
</evidence>
<evidence type="ECO:0000313" key="5">
    <source>
        <dbReference type="EMBL" id="RDS77200.1"/>
    </source>
</evidence>
<keyword evidence="2" id="KW-0479">Metal-binding</keyword>
<dbReference type="Pfam" id="PF08007">
    <property type="entry name" value="JmjC_2"/>
    <property type="match status" value="1"/>
</dbReference>
<sequence length="392" mass="43018">MGLTCEAPAPAGLAALLGAMDRDDFVSRHWGKEPVVIDGAPDRFDGLMATGDVDRLLHFAELHPPRDIMLVRESRHYDVNWMDDRGRPRSYQVRAAWHDGYSIVLNDVARFWEPVARYCAALHADIHHPVDANLYLTPAGTRGFDPHFDVMDVFVLQLEGSKEWSLWGEARAMPLADEHMAIDPAQLPDPRWTGTLAAGQTLYIPRGHIHAARATDERSLHLTIGVKVTTWLDFLSAAMEAARSDPRYRESLPLGFLDTPPGMEDALAERVEALPSWITLGGGRAALARTMTDAAPLPREGLLAEDVPLGKDTALTRREGVICVAEGDTGQPALIYSGGILRGPAKIAEAIAFVAARRDWSPQDLPGLGEREALVLARRLVREGVVHPAARK</sequence>
<dbReference type="PANTHER" id="PTHR13096:SF9">
    <property type="entry name" value="BIFUNCTIONAL LYSINE-SPECIFIC DEMETHYLASE AND HISTIDYL-HYDROXYLASE"/>
    <property type="match status" value="1"/>
</dbReference>
<accession>A0A395LRD1</accession>
<evidence type="ECO:0000256" key="2">
    <source>
        <dbReference type="ARBA" id="ARBA00022723"/>
    </source>
</evidence>
<evidence type="ECO:0000256" key="3">
    <source>
        <dbReference type="ARBA" id="ARBA00023004"/>
    </source>
</evidence>
<comment type="cofactor">
    <cofactor evidence="1">
        <name>Fe(2+)</name>
        <dbReference type="ChEBI" id="CHEBI:29033"/>
    </cofactor>
</comment>
<gene>
    <name evidence="5" type="ORF">DL238_05940</name>
</gene>
<dbReference type="EMBL" id="QRBB01000001">
    <property type="protein sequence ID" value="RDS77200.1"/>
    <property type="molecule type" value="Genomic_DNA"/>
</dbReference>
<keyword evidence="3" id="KW-0408">Iron</keyword>
<dbReference type="PROSITE" id="PS51184">
    <property type="entry name" value="JMJC"/>
    <property type="match status" value="1"/>
</dbReference>
<dbReference type="Proteomes" id="UP000254101">
    <property type="component" value="Unassembled WGS sequence"/>
</dbReference>
<protein>
    <submittedName>
        <fullName evidence="5">Cupin</fullName>
    </submittedName>
</protein>